<accession>A0AAD7EP40</accession>
<name>A0AAD7EP40_9AGAR</name>
<dbReference type="AlphaFoldDB" id="A0AAD7EP40"/>
<dbReference type="Proteomes" id="UP001218218">
    <property type="component" value="Unassembled WGS sequence"/>
</dbReference>
<sequence>MVFQNLGLGKMNEALHQQEEKALTDRAKLFKGKAQCLSSDDFHCAVVEVEETRKAKAAGKEANKLAQQWKKAAQEEVKRKWVEMKREHIAAVEIWSAECEKLPKLGKKPVVPIIDNEDMEQEDNNDDA</sequence>
<proteinExistence type="predicted"/>
<evidence type="ECO:0000313" key="1">
    <source>
        <dbReference type="EMBL" id="KAJ7340827.1"/>
    </source>
</evidence>
<keyword evidence="2" id="KW-1185">Reference proteome</keyword>
<comment type="caution">
    <text evidence="1">The sequence shown here is derived from an EMBL/GenBank/DDBJ whole genome shotgun (WGS) entry which is preliminary data.</text>
</comment>
<protein>
    <submittedName>
        <fullName evidence="1">Uncharacterized protein</fullName>
    </submittedName>
</protein>
<reference evidence="1" key="1">
    <citation type="submission" date="2023-03" db="EMBL/GenBank/DDBJ databases">
        <title>Massive genome expansion in bonnet fungi (Mycena s.s.) driven by repeated elements and novel gene families across ecological guilds.</title>
        <authorList>
            <consortium name="Lawrence Berkeley National Laboratory"/>
            <person name="Harder C.B."/>
            <person name="Miyauchi S."/>
            <person name="Viragh M."/>
            <person name="Kuo A."/>
            <person name="Thoen E."/>
            <person name="Andreopoulos B."/>
            <person name="Lu D."/>
            <person name="Skrede I."/>
            <person name="Drula E."/>
            <person name="Henrissat B."/>
            <person name="Morin E."/>
            <person name="Kohler A."/>
            <person name="Barry K."/>
            <person name="LaButti K."/>
            <person name="Morin E."/>
            <person name="Salamov A."/>
            <person name="Lipzen A."/>
            <person name="Mereny Z."/>
            <person name="Hegedus B."/>
            <person name="Baldrian P."/>
            <person name="Stursova M."/>
            <person name="Weitz H."/>
            <person name="Taylor A."/>
            <person name="Grigoriev I.V."/>
            <person name="Nagy L.G."/>
            <person name="Martin F."/>
            <person name="Kauserud H."/>
        </authorList>
    </citation>
    <scope>NUCLEOTIDE SEQUENCE</scope>
    <source>
        <strain evidence="1">CBHHK002</strain>
    </source>
</reference>
<organism evidence="1 2">
    <name type="scientific">Mycena albidolilacea</name>
    <dbReference type="NCBI Taxonomy" id="1033008"/>
    <lineage>
        <taxon>Eukaryota</taxon>
        <taxon>Fungi</taxon>
        <taxon>Dikarya</taxon>
        <taxon>Basidiomycota</taxon>
        <taxon>Agaricomycotina</taxon>
        <taxon>Agaricomycetes</taxon>
        <taxon>Agaricomycetidae</taxon>
        <taxon>Agaricales</taxon>
        <taxon>Marasmiineae</taxon>
        <taxon>Mycenaceae</taxon>
        <taxon>Mycena</taxon>
    </lineage>
</organism>
<dbReference type="EMBL" id="JARIHO010000026">
    <property type="protein sequence ID" value="KAJ7340827.1"/>
    <property type="molecule type" value="Genomic_DNA"/>
</dbReference>
<evidence type="ECO:0000313" key="2">
    <source>
        <dbReference type="Proteomes" id="UP001218218"/>
    </source>
</evidence>
<gene>
    <name evidence="1" type="ORF">DFH08DRAFT_812005</name>
</gene>